<dbReference type="InParanoid" id="A0A3N4LQT9"/>
<dbReference type="Proteomes" id="UP000267821">
    <property type="component" value="Unassembled WGS sequence"/>
</dbReference>
<keyword evidence="1" id="KW-0880">Kelch repeat</keyword>
<dbReference type="PANTHER" id="PTHR46093:SF18">
    <property type="entry name" value="FIBRONECTIN TYPE-III DOMAIN-CONTAINING PROTEIN"/>
    <property type="match status" value="1"/>
</dbReference>
<dbReference type="InterPro" id="IPR015915">
    <property type="entry name" value="Kelch-typ_b-propeller"/>
</dbReference>
<evidence type="ECO:0000259" key="4">
    <source>
        <dbReference type="PROSITE" id="PS50097"/>
    </source>
</evidence>
<feature type="domain" description="BTB" evidence="4">
    <location>
        <begin position="489"/>
        <end position="568"/>
    </location>
</feature>
<sequence length="662" mass="72909">MSSNLLMMTPSERAGKRVASGSGVYKPKAYRTKGADVTSLVNASVTVTGGNSIYVFGGFDQYTDEVYNHVLKLDLQSYTWSLIDNYGDIPCVRMGHASVYWRDNKLIVFGGENDQRAFLNDVYFFDIDTATWSRPIVHGIPPRGRSRHAVTIYDDKLFVVGGSNGLQVLDDICYLDLRTMTWSRSWTFVSRFDHQCWVWEGKLWVFGGLTQEMDRTAELVWLDISNSPIFSNPSLPGTPSGTSVGGIMSQLHLQSRPHLHSQSSPSRHQSPGGSQQQPSTVSMQNSQPASSGSRPSPTPPGATAAIKFTSGPNIPSEATGTHFHHLCGNTLLDFITPANTIRPSETSLSALDLKTFTWRKLADGPDVFVGPGYRWNYLAMSHDSTNAYLLGCASEGPENDFLSEVLPIDLRRYGMTLETIEGENPTHGLLGSDMASIFDVDPANSRTNTGIAGDFIVRAIRDEACQDDGDPKWASASTSAVGTPRDEAVELPLTAGASSSTLENIPQDHSPPIHVHRLILAARWPHFARMYNARMSEFHLNNLYIPEPYSVVRAFLYYLYTDSIAPSKYCTNISIVAGLLVMSNIYGIPRLRALAVGRLSREMDIESAAIVWERAGVAGEEGLRRQAAKYCLQYWGRVVRTRAFRGLSRDGLVALCAEVDAN</sequence>
<dbReference type="Pfam" id="PF00651">
    <property type="entry name" value="BTB"/>
    <property type="match status" value="1"/>
</dbReference>
<dbReference type="InterPro" id="IPR000210">
    <property type="entry name" value="BTB/POZ_dom"/>
</dbReference>
<evidence type="ECO:0000256" key="3">
    <source>
        <dbReference type="SAM" id="MobiDB-lite"/>
    </source>
</evidence>
<dbReference type="OrthoDB" id="432528at2759"/>
<dbReference type="Gene3D" id="2.120.10.80">
    <property type="entry name" value="Kelch-type beta propeller"/>
    <property type="match status" value="1"/>
</dbReference>
<dbReference type="STRING" id="1051890.A0A3N4LQT9"/>
<evidence type="ECO:0000256" key="1">
    <source>
        <dbReference type="ARBA" id="ARBA00022441"/>
    </source>
</evidence>
<dbReference type="PANTHER" id="PTHR46093">
    <property type="entry name" value="ACYL-COA-BINDING DOMAIN-CONTAINING PROTEIN 5"/>
    <property type="match status" value="1"/>
</dbReference>
<evidence type="ECO:0000256" key="2">
    <source>
        <dbReference type="ARBA" id="ARBA00022737"/>
    </source>
</evidence>
<dbReference type="SUPFAM" id="SSF117281">
    <property type="entry name" value="Kelch motif"/>
    <property type="match status" value="1"/>
</dbReference>
<protein>
    <recommendedName>
        <fullName evidence="4">BTB domain-containing protein</fullName>
    </recommendedName>
</protein>
<feature type="compositionally biased region" description="Low complexity" evidence="3">
    <location>
        <begin position="254"/>
        <end position="279"/>
    </location>
</feature>
<accession>A0A3N4LQT9</accession>
<dbReference type="PROSITE" id="PS50097">
    <property type="entry name" value="BTB"/>
    <property type="match status" value="1"/>
</dbReference>
<feature type="region of interest" description="Disordered" evidence="3">
    <location>
        <begin position="254"/>
        <end position="317"/>
    </location>
</feature>
<dbReference type="AlphaFoldDB" id="A0A3N4LQT9"/>
<dbReference type="Gene3D" id="3.30.710.10">
    <property type="entry name" value="Potassium Channel Kv1.1, Chain A"/>
    <property type="match status" value="1"/>
</dbReference>
<dbReference type="Pfam" id="PF24681">
    <property type="entry name" value="Kelch_KLHDC2_KLHL20_DRC7"/>
    <property type="match status" value="1"/>
</dbReference>
<name>A0A3N4LQT9_9PEZI</name>
<dbReference type="InterPro" id="IPR011333">
    <property type="entry name" value="SKP1/BTB/POZ_sf"/>
</dbReference>
<gene>
    <name evidence="5" type="ORF">L211DRAFT_867214</name>
</gene>
<dbReference type="EMBL" id="ML121538">
    <property type="protein sequence ID" value="RPB25200.1"/>
    <property type="molecule type" value="Genomic_DNA"/>
</dbReference>
<evidence type="ECO:0000313" key="6">
    <source>
        <dbReference type="Proteomes" id="UP000267821"/>
    </source>
</evidence>
<feature type="compositionally biased region" description="Low complexity" evidence="3">
    <location>
        <begin position="288"/>
        <end position="305"/>
    </location>
</feature>
<keyword evidence="6" id="KW-1185">Reference proteome</keyword>
<reference evidence="5 6" key="1">
    <citation type="journal article" date="2018" name="Nat. Ecol. Evol.">
        <title>Pezizomycetes genomes reveal the molecular basis of ectomycorrhizal truffle lifestyle.</title>
        <authorList>
            <person name="Murat C."/>
            <person name="Payen T."/>
            <person name="Noel B."/>
            <person name="Kuo A."/>
            <person name="Morin E."/>
            <person name="Chen J."/>
            <person name="Kohler A."/>
            <person name="Krizsan K."/>
            <person name="Balestrini R."/>
            <person name="Da Silva C."/>
            <person name="Montanini B."/>
            <person name="Hainaut M."/>
            <person name="Levati E."/>
            <person name="Barry K.W."/>
            <person name="Belfiori B."/>
            <person name="Cichocki N."/>
            <person name="Clum A."/>
            <person name="Dockter R.B."/>
            <person name="Fauchery L."/>
            <person name="Guy J."/>
            <person name="Iotti M."/>
            <person name="Le Tacon F."/>
            <person name="Lindquist E.A."/>
            <person name="Lipzen A."/>
            <person name="Malagnac F."/>
            <person name="Mello A."/>
            <person name="Molinier V."/>
            <person name="Miyauchi S."/>
            <person name="Poulain J."/>
            <person name="Riccioni C."/>
            <person name="Rubini A."/>
            <person name="Sitrit Y."/>
            <person name="Splivallo R."/>
            <person name="Traeger S."/>
            <person name="Wang M."/>
            <person name="Zifcakova L."/>
            <person name="Wipf D."/>
            <person name="Zambonelli A."/>
            <person name="Paolocci F."/>
            <person name="Nowrousian M."/>
            <person name="Ottonello S."/>
            <person name="Baldrian P."/>
            <person name="Spatafora J.W."/>
            <person name="Henrissat B."/>
            <person name="Nagy L.G."/>
            <person name="Aury J.M."/>
            <person name="Wincker P."/>
            <person name="Grigoriev I.V."/>
            <person name="Bonfante P."/>
            <person name="Martin F.M."/>
        </authorList>
    </citation>
    <scope>NUCLEOTIDE SEQUENCE [LARGE SCALE GENOMIC DNA]</scope>
    <source>
        <strain evidence="5 6">ATCC MYA-4762</strain>
    </source>
</reference>
<proteinExistence type="predicted"/>
<organism evidence="5 6">
    <name type="scientific">Terfezia boudieri ATCC MYA-4762</name>
    <dbReference type="NCBI Taxonomy" id="1051890"/>
    <lineage>
        <taxon>Eukaryota</taxon>
        <taxon>Fungi</taxon>
        <taxon>Dikarya</taxon>
        <taxon>Ascomycota</taxon>
        <taxon>Pezizomycotina</taxon>
        <taxon>Pezizomycetes</taxon>
        <taxon>Pezizales</taxon>
        <taxon>Pezizaceae</taxon>
        <taxon>Terfezia</taxon>
    </lineage>
</organism>
<keyword evidence="2" id="KW-0677">Repeat</keyword>
<evidence type="ECO:0000313" key="5">
    <source>
        <dbReference type="EMBL" id="RPB25200.1"/>
    </source>
</evidence>
<dbReference type="SUPFAM" id="SSF54695">
    <property type="entry name" value="POZ domain"/>
    <property type="match status" value="1"/>
</dbReference>